<proteinExistence type="predicted"/>
<dbReference type="GeneID" id="37076011"/>
<dbReference type="Proteomes" id="UP000248349">
    <property type="component" value="Unassembled WGS sequence"/>
</dbReference>
<keyword evidence="2" id="KW-1185">Reference proteome</keyword>
<sequence>MLLQFALSRCGSECVSVVWVSWCGLNCHWSENSLLTVVYLCSQVLGLMGSYKLHGSGIMANNLRSMDISVYTSNC</sequence>
<organism evidence="1 2">
    <name type="scientific">Aspergillus saccharolyticus JOP 1030-1</name>
    <dbReference type="NCBI Taxonomy" id="1450539"/>
    <lineage>
        <taxon>Eukaryota</taxon>
        <taxon>Fungi</taxon>
        <taxon>Dikarya</taxon>
        <taxon>Ascomycota</taxon>
        <taxon>Pezizomycotina</taxon>
        <taxon>Eurotiomycetes</taxon>
        <taxon>Eurotiomycetidae</taxon>
        <taxon>Eurotiales</taxon>
        <taxon>Aspergillaceae</taxon>
        <taxon>Aspergillus</taxon>
        <taxon>Aspergillus subgen. Circumdati</taxon>
    </lineage>
</organism>
<evidence type="ECO:0000313" key="2">
    <source>
        <dbReference type="Proteomes" id="UP000248349"/>
    </source>
</evidence>
<gene>
    <name evidence="1" type="ORF">BP01DRAFT_355799</name>
</gene>
<evidence type="ECO:0000313" key="1">
    <source>
        <dbReference type="EMBL" id="PYH46151.1"/>
    </source>
</evidence>
<dbReference type="RefSeq" id="XP_025432133.1">
    <property type="nucleotide sequence ID" value="XM_025574783.1"/>
</dbReference>
<name>A0A318ZF24_9EURO</name>
<dbReference type="AlphaFoldDB" id="A0A318ZF24"/>
<accession>A0A318ZF24</accession>
<protein>
    <submittedName>
        <fullName evidence="1">Uncharacterized protein</fullName>
    </submittedName>
</protein>
<reference evidence="1 2" key="1">
    <citation type="submission" date="2016-12" db="EMBL/GenBank/DDBJ databases">
        <title>The genomes of Aspergillus section Nigri reveals drivers in fungal speciation.</title>
        <authorList>
            <consortium name="DOE Joint Genome Institute"/>
            <person name="Vesth T.C."/>
            <person name="Nybo J."/>
            <person name="Theobald S."/>
            <person name="Brandl J."/>
            <person name="Frisvad J.C."/>
            <person name="Nielsen K.F."/>
            <person name="Lyhne E.K."/>
            <person name="Kogle M.E."/>
            <person name="Kuo A."/>
            <person name="Riley R."/>
            <person name="Clum A."/>
            <person name="Nolan M."/>
            <person name="Lipzen A."/>
            <person name="Salamov A."/>
            <person name="Henrissat B."/>
            <person name="Wiebenga A."/>
            <person name="De Vries R.P."/>
            <person name="Grigoriev I.V."/>
            <person name="Mortensen U.H."/>
            <person name="Andersen M.R."/>
            <person name="Baker S.E."/>
        </authorList>
    </citation>
    <scope>NUCLEOTIDE SEQUENCE [LARGE SCALE GENOMIC DNA]</scope>
    <source>
        <strain evidence="1 2">JOP 1030-1</strain>
    </source>
</reference>
<dbReference type="EMBL" id="KZ821228">
    <property type="protein sequence ID" value="PYH46151.1"/>
    <property type="molecule type" value="Genomic_DNA"/>
</dbReference>